<dbReference type="InterPro" id="IPR048876">
    <property type="entry name" value="BipA_C"/>
</dbReference>
<comment type="caution">
    <text evidence="2">The sequence shown here is derived from an EMBL/GenBank/DDBJ whole genome shotgun (WGS) entry which is preliminary data.</text>
</comment>
<sequence length="65" mass="7446">MFIGSGTEAYKVFLDTSLDYNLDDSIEYVREDELVEVPPSRIQMCKNPKLAKKRQESNALVKGKH</sequence>
<dbReference type="EMBL" id="JADGMS010000016">
    <property type="protein sequence ID" value="KAF9664727.1"/>
    <property type="molecule type" value="Genomic_DNA"/>
</dbReference>
<dbReference type="InterPro" id="IPR042116">
    <property type="entry name" value="TypA/BipA_C"/>
</dbReference>
<dbReference type="Gene3D" id="2.40.50.250">
    <property type="entry name" value="bipa protein"/>
    <property type="match status" value="1"/>
</dbReference>
<dbReference type="Proteomes" id="UP000657918">
    <property type="component" value="Chromosome 16"/>
</dbReference>
<reference evidence="2 3" key="1">
    <citation type="submission" date="2020-10" db="EMBL/GenBank/DDBJ databases">
        <title>Plant Genome Project.</title>
        <authorList>
            <person name="Zhang R.-G."/>
        </authorList>
    </citation>
    <scope>NUCLEOTIDE SEQUENCE [LARGE SCALE GENOMIC DNA]</scope>
    <source>
        <strain evidence="2">FAFU-HL-1</strain>
        <tissue evidence="2">Leaf</tissue>
    </source>
</reference>
<proteinExistence type="predicted"/>
<name>A0A835J534_9ROSI</name>
<accession>A0A835J534</accession>
<feature type="domain" description="TypA/BipA C-terminal" evidence="1">
    <location>
        <begin position="11"/>
        <end position="47"/>
    </location>
</feature>
<dbReference type="Gene3D" id="3.30.70.870">
    <property type="entry name" value="Elongation Factor G (Translational Gtpase), domain 3"/>
    <property type="match status" value="1"/>
</dbReference>
<dbReference type="OrthoDB" id="364892at2759"/>
<evidence type="ECO:0000313" key="3">
    <source>
        <dbReference type="Proteomes" id="UP000657918"/>
    </source>
</evidence>
<keyword evidence="3" id="KW-1185">Reference proteome</keyword>
<dbReference type="Pfam" id="PF21018">
    <property type="entry name" value="BipA_C"/>
    <property type="match status" value="1"/>
</dbReference>
<evidence type="ECO:0000313" key="2">
    <source>
        <dbReference type="EMBL" id="KAF9664727.1"/>
    </source>
</evidence>
<evidence type="ECO:0000259" key="1">
    <source>
        <dbReference type="Pfam" id="PF21018"/>
    </source>
</evidence>
<organism evidence="2 3">
    <name type="scientific">Salix dunnii</name>
    <dbReference type="NCBI Taxonomy" id="1413687"/>
    <lineage>
        <taxon>Eukaryota</taxon>
        <taxon>Viridiplantae</taxon>
        <taxon>Streptophyta</taxon>
        <taxon>Embryophyta</taxon>
        <taxon>Tracheophyta</taxon>
        <taxon>Spermatophyta</taxon>
        <taxon>Magnoliopsida</taxon>
        <taxon>eudicotyledons</taxon>
        <taxon>Gunneridae</taxon>
        <taxon>Pentapetalae</taxon>
        <taxon>rosids</taxon>
        <taxon>fabids</taxon>
        <taxon>Malpighiales</taxon>
        <taxon>Salicaceae</taxon>
        <taxon>Saliceae</taxon>
        <taxon>Salix</taxon>
    </lineage>
</organism>
<dbReference type="AlphaFoldDB" id="A0A835J534"/>
<protein>
    <recommendedName>
        <fullName evidence="1">TypA/BipA C-terminal domain-containing protein</fullName>
    </recommendedName>
</protein>
<gene>
    <name evidence="2" type="ORF">SADUNF_Sadunf16G0048200</name>
</gene>